<evidence type="ECO:0000313" key="2">
    <source>
        <dbReference type="EMBL" id="GJQ08529.1"/>
    </source>
</evidence>
<name>A0A9C7UMD8_9RHOD</name>
<dbReference type="EMBL" id="BQMJ01000002">
    <property type="protein sequence ID" value="GJQ08529.1"/>
    <property type="molecule type" value="Genomic_DNA"/>
</dbReference>
<protein>
    <submittedName>
        <fullName evidence="2">Uncharacterized protein</fullName>
    </submittedName>
</protein>
<sequence>MEDWDTIPYEPFERMSDHPSFHSWSPLCLLLKETDSYHKGVEDVQSSSKLFQQQQVSKHTKRWSTGPSFVKHCELLKRHSLPAVRPSDDSSQCFLQKCQLHDTFSQTATSEQLEKTTRSLSEFMESASEDGDSLFDNESPTLLAKTQQQLQQEWVCSLQPLYKAQSPPSDITQSVVSNNTQSPVPSLLSETELPDFGEDFVNVEEEMWSADDWKYFKVAEWVLQSWRYCLLKHNERFSYQLPSDDEGCKLVDIRQFID</sequence>
<feature type="region of interest" description="Disordered" evidence="1">
    <location>
        <begin position="169"/>
        <end position="188"/>
    </location>
</feature>
<dbReference type="Proteomes" id="UP001061958">
    <property type="component" value="Unassembled WGS sequence"/>
</dbReference>
<organism evidence="2 3">
    <name type="scientific">Galdieria partita</name>
    <dbReference type="NCBI Taxonomy" id="83374"/>
    <lineage>
        <taxon>Eukaryota</taxon>
        <taxon>Rhodophyta</taxon>
        <taxon>Bangiophyceae</taxon>
        <taxon>Galdieriales</taxon>
        <taxon>Galdieriaceae</taxon>
        <taxon>Galdieria</taxon>
    </lineage>
</organism>
<dbReference type="AlphaFoldDB" id="A0A9C7UMD8"/>
<proteinExistence type="predicted"/>
<evidence type="ECO:0000256" key="1">
    <source>
        <dbReference type="SAM" id="MobiDB-lite"/>
    </source>
</evidence>
<gene>
    <name evidence="2" type="ORF">GpartN1_g320.t1</name>
</gene>
<reference evidence="2" key="2">
    <citation type="submission" date="2022-01" db="EMBL/GenBank/DDBJ databases">
        <authorList>
            <person name="Hirooka S."/>
            <person name="Miyagishima S.Y."/>
        </authorList>
    </citation>
    <scope>NUCLEOTIDE SEQUENCE</scope>
    <source>
        <strain evidence="2">NBRC 102759</strain>
    </source>
</reference>
<comment type="caution">
    <text evidence="2">The sequence shown here is derived from an EMBL/GenBank/DDBJ whole genome shotgun (WGS) entry which is preliminary data.</text>
</comment>
<feature type="compositionally biased region" description="Polar residues" evidence="1">
    <location>
        <begin position="169"/>
        <end position="184"/>
    </location>
</feature>
<keyword evidence="3" id="KW-1185">Reference proteome</keyword>
<reference evidence="2" key="1">
    <citation type="journal article" date="2022" name="Proc. Natl. Acad. Sci. U.S.A.">
        <title>Life cycle and functional genomics of the unicellular red alga Galdieria for elucidating algal and plant evolution and industrial use.</title>
        <authorList>
            <person name="Hirooka S."/>
            <person name="Itabashi T."/>
            <person name="Ichinose T.M."/>
            <person name="Onuma R."/>
            <person name="Fujiwara T."/>
            <person name="Yamashita S."/>
            <person name="Jong L.W."/>
            <person name="Tomita R."/>
            <person name="Iwane A.H."/>
            <person name="Miyagishima S.Y."/>
        </authorList>
    </citation>
    <scope>NUCLEOTIDE SEQUENCE</scope>
    <source>
        <strain evidence="2">NBRC 102759</strain>
    </source>
</reference>
<evidence type="ECO:0000313" key="3">
    <source>
        <dbReference type="Proteomes" id="UP001061958"/>
    </source>
</evidence>
<dbReference type="OrthoDB" id="10400756at2759"/>
<accession>A0A9C7UMD8</accession>